<name>A0A8J2K3N7_9HEXA</name>
<reference evidence="4" key="1">
    <citation type="submission" date="2021-06" db="EMBL/GenBank/DDBJ databases">
        <authorList>
            <person name="Hodson N. C."/>
            <person name="Mongue J. A."/>
            <person name="Jaron S. K."/>
        </authorList>
    </citation>
    <scope>NUCLEOTIDE SEQUENCE</scope>
</reference>
<proteinExistence type="predicted"/>
<dbReference type="Pfam" id="PF00432">
    <property type="entry name" value="Prenyltrans"/>
    <property type="match status" value="1"/>
</dbReference>
<feature type="non-terminal residue" evidence="4">
    <location>
        <position position="1"/>
    </location>
</feature>
<dbReference type="InterPro" id="IPR001330">
    <property type="entry name" value="Prenyltrans"/>
</dbReference>
<evidence type="ECO:0000256" key="1">
    <source>
        <dbReference type="ARBA" id="ARBA00022723"/>
    </source>
</evidence>
<dbReference type="PANTHER" id="PTHR11774:SF4">
    <property type="entry name" value="GERANYLGERANYL TRANSFERASE TYPE-1 SUBUNIT BETA"/>
    <property type="match status" value="1"/>
</dbReference>
<dbReference type="AlphaFoldDB" id="A0A8J2K3N7"/>
<dbReference type="EMBL" id="CAJVCH010058209">
    <property type="protein sequence ID" value="CAG7719048.1"/>
    <property type="molecule type" value="Genomic_DNA"/>
</dbReference>
<evidence type="ECO:0000256" key="2">
    <source>
        <dbReference type="ARBA" id="ARBA00022737"/>
    </source>
</evidence>
<evidence type="ECO:0000313" key="5">
    <source>
        <dbReference type="Proteomes" id="UP000708208"/>
    </source>
</evidence>
<protein>
    <recommendedName>
        <fullName evidence="3">Prenyltransferase alpha-alpha toroid domain-containing protein</fullName>
    </recommendedName>
</protein>
<accession>A0A8J2K3N7</accession>
<gene>
    <name evidence="4" type="ORF">AFUS01_LOCUS8392</name>
</gene>
<keyword evidence="5" id="KW-1185">Reference proteome</keyword>
<keyword evidence="1" id="KW-0479">Metal-binding</keyword>
<dbReference type="GO" id="GO:0046872">
    <property type="term" value="F:metal ion binding"/>
    <property type="evidence" value="ECO:0007669"/>
    <property type="project" value="UniProtKB-KW"/>
</dbReference>
<organism evidence="4 5">
    <name type="scientific">Allacma fusca</name>
    <dbReference type="NCBI Taxonomy" id="39272"/>
    <lineage>
        <taxon>Eukaryota</taxon>
        <taxon>Metazoa</taxon>
        <taxon>Ecdysozoa</taxon>
        <taxon>Arthropoda</taxon>
        <taxon>Hexapoda</taxon>
        <taxon>Collembola</taxon>
        <taxon>Symphypleona</taxon>
        <taxon>Sminthuridae</taxon>
        <taxon>Allacma</taxon>
    </lineage>
</organism>
<sequence>AALVSLLTVGDDLSRVDRNRILKGVAALQNKDGSFMASLGCAERDMRFVYCAVCTCY</sequence>
<keyword evidence="2" id="KW-0677">Repeat</keyword>
<dbReference type="PANTHER" id="PTHR11774">
    <property type="entry name" value="GERANYLGERANYL TRANSFERASE TYPE BETA SUBUNIT"/>
    <property type="match status" value="1"/>
</dbReference>
<evidence type="ECO:0000313" key="4">
    <source>
        <dbReference type="EMBL" id="CAG7719048.1"/>
    </source>
</evidence>
<dbReference type="OrthoDB" id="24893at2759"/>
<evidence type="ECO:0000259" key="3">
    <source>
        <dbReference type="Pfam" id="PF00432"/>
    </source>
</evidence>
<comment type="caution">
    <text evidence="4">The sequence shown here is derived from an EMBL/GenBank/DDBJ whole genome shotgun (WGS) entry which is preliminary data.</text>
</comment>
<dbReference type="Proteomes" id="UP000708208">
    <property type="component" value="Unassembled WGS sequence"/>
</dbReference>
<feature type="non-terminal residue" evidence="4">
    <location>
        <position position="57"/>
    </location>
</feature>
<dbReference type="GO" id="GO:0005953">
    <property type="term" value="C:CAAX-protein geranylgeranyltransferase complex"/>
    <property type="evidence" value="ECO:0007669"/>
    <property type="project" value="TreeGrafter"/>
</dbReference>
<dbReference type="GO" id="GO:0004662">
    <property type="term" value="F:CAAX-protein geranylgeranyltransferase activity"/>
    <property type="evidence" value="ECO:0007669"/>
    <property type="project" value="TreeGrafter"/>
</dbReference>
<dbReference type="InterPro" id="IPR045089">
    <property type="entry name" value="PGGT1B-like"/>
</dbReference>
<feature type="domain" description="Prenyltransferase alpha-alpha toroid" evidence="3">
    <location>
        <begin position="1"/>
        <end position="57"/>
    </location>
</feature>